<evidence type="ECO:0000256" key="18">
    <source>
        <dbReference type="ARBA" id="ARBA00023180"/>
    </source>
</evidence>
<dbReference type="KEGG" id="qsa:O6P43_027985"/>
<dbReference type="PROSITE" id="PS00107">
    <property type="entry name" value="PROTEIN_KINASE_ATP"/>
    <property type="match status" value="1"/>
</dbReference>
<dbReference type="Pfam" id="PF13855">
    <property type="entry name" value="LRR_8"/>
    <property type="match status" value="2"/>
</dbReference>
<dbReference type="Pfam" id="PF08263">
    <property type="entry name" value="LRRNT_2"/>
    <property type="match status" value="1"/>
</dbReference>
<evidence type="ECO:0000256" key="4">
    <source>
        <dbReference type="ARBA" id="ARBA00022475"/>
    </source>
</evidence>
<feature type="transmembrane region" description="Helical" evidence="22">
    <location>
        <begin position="674"/>
        <end position="697"/>
    </location>
</feature>
<dbReference type="Gene3D" id="3.80.10.10">
    <property type="entry name" value="Ribonuclease Inhibitor"/>
    <property type="match status" value="4"/>
</dbReference>
<evidence type="ECO:0000256" key="16">
    <source>
        <dbReference type="ARBA" id="ARBA00023136"/>
    </source>
</evidence>
<evidence type="ECO:0000256" key="22">
    <source>
        <dbReference type="SAM" id="Phobius"/>
    </source>
</evidence>
<dbReference type="GO" id="GO:0033612">
    <property type="term" value="F:receptor serine/threonine kinase binding"/>
    <property type="evidence" value="ECO:0007669"/>
    <property type="project" value="TreeGrafter"/>
</dbReference>
<dbReference type="Pfam" id="PF00069">
    <property type="entry name" value="Pkinase"/>
    <property type="match status" value="1"/>
</dbReference>
<evidence type="ECO:0000256" key="3">
    <source>
        <dbReference type="ARBA" id="ARBA00012513"/>
    </source>
</evidence>
<keyword evidence="6" id="KW-0597">Phosphoprotein</keyword>
<evidence type="ECO:0000256" key="5">
    <source>
        <dbReference type="ARBA" id="ARBA00022527"/>
    </source>
</evidence>
<evidence type="ECO:0000259" key="24">
    <source>
        <dbReference type="PROSITE" id="PS50011"/>
    </source>
</evidence>
<feature type="binding site" evidence="21">
    <location>
        <position position="757"/>
    </location>
    <ligand>
        <name>ATP</name>
        <dbReference type="ChEBI" id="CHEBI:30616"/>
    </ligand>
</feature>
<evidence type="ECO:0000256" key="1">
    <source>
        <dbReference type="ARBA" id="ARBA00004251"/>
    </source>
</evidence>
<dbReference type="InterPro" id="IPR001611">
    <property type="entry name" value="Leu-rich_rpt"/>
</dbReference>
<evidence type="ECO:0000256" key="15">
    <source>
        <dbReference type="ARBA" id="ARBA00022989"/>
    </source>
</evidence>
<dbReference type="PROSITE" id="PS00108">
    <property type="entry name" value="PROTEIN_KINASE_ST"/>
    <property type="match status" value="1"/>
</dbReference>
<evidence type="ECO:0000256" key="17">
    <source>
        <dbReference type="ARBA" id="ARBA00023170"/>
    </source>
</evidence>
<comment type="catalytic activity">
    <reaction evidence="19">
        <text>L-threonyl-[protein] + ATP = O-phospho-L-threonyl-[protein] + ADP + H(+)</text>
        <dbReference type="Rhea" id="RHEA:46608"/>
        <dbReference type="Rhea" id="RHEA-COMP:11060"/>
        <dbReference type="Rhea" id="RHEA-COMP:11605"/>
        <dbReference type="ChEBI" id="CHEBI:15378"/>
        <dbReference type="ChEBI" id="CHEBI:30013"/>
        <dbReference type="ChEBI" id="CHEBI:30616"/>
        <dbReference type="ChEBI" id="CHEBI:61977"/>
        <dbReference type="ChEBI" id="CHEBI:456216"/>
        <dbReference type="EC" id="2.7.11.1"/>
    </reaction>
</comment>
<keyword evidence="16 22" id="KW-0472">Membrane</keyword>
<dbReference type="Pfam" id="PF00560">
    <property type="entry name" value="LRR_1"/>
    <property type="match status" value="5"/>
</dbReference>
<evidence type="ECO:0000256" key="23">
    <source>
        <dbReference type="SAM" id="SignalP"/>
    </source>
</evidence>
<dbReference type="InterPro" id="IPR008271">
    <property type="entry name" value="Ser/Thr_kinase_AS"/>
</dbReference>
<accession>A0AAD7L5X3</accession>
<dbReference type="GO" id="GO:0004674">
    <property type="term" value="F:protein serine/threonine kinase activity"/>
    <property type="evidence" value="ECO:0007669"/>
    <property type="project" value="UniProtKB-KW"/>
</dbReference>
<dbReference type="InterPro" id="IPR013210">
    <property type="entry name" value="LRR_N_plant-typ"/>
</dbReference>
<proteinExistence type="inferred from homology"/>
<evidence type="ECO:0000256" key="2">
    <source>
        <dbReference type="ARBA" id="ARBA00008684"/>
    </source>
</evidence>
<dbReference type="Gene3D" id="3.30.200.20">
    <property type="entry name" value="Phosphorylase Kinase, domain 1"/>
    <property type="match status" value="1"/>
</dbReference>
<comment type="catalytic activity">
    <reaction evidence="20">
        <text>L-seryl-[protein] + ATP = O-phospho-L-seryl-[protein] + ADP + H(+)</text>
        <dbReference type="Rhea" id="RHEA:17989"/>
        <dbReference type="Rhea" id="RHEA-COMP:9863"/>
        <dbReference type="Rhea" id="RHEA-COMP:11604"/>
        <dbReference type="ChEBI" id="CHEBI:15378"/>
        <dbReference type="ChEBI" id="CHEBI:29999"/>
        <dbReference type="ChEBI" id="CHEBI:30616"/>
        <dbReference type="ChEBI" id="CHEBI:83421"/>
        <dbReference type="ChEBI" id="CHEBI:456216"/>
        <dbReference type="EC" id="2.7.11.1"/>
    </reaction>
</comment>
<evidence type="ECO:0000256" key="14">
    <source>
        <dbReference type="ARBA" id="ARBA00022840"/>
    </source>
</evidence>
<dbReference type="GO" id="GO:0006950">
    <property type="term" value="P:response to stress"/>
    <property type="evidence" value="ECO:0007669"/>
    <property type="project" value="UniProtKB-ARBA"/>
</dbReference>
<gene>
    <name evidence="25" type="ORF">O6P43_027985</name>
</gene>
<evidence type="ECO:0000256" key="13">
    <source>
        <dbReference type="ARBA" id="ARBA00022777"/>
    </source>
</evidence>
<evidence type="ECO:0000256" key="11">
    <source>
        <dbReference type="ARBA" id="ARBA00022737"/>
    </source>
</evidence>
<dbReference type="InterPro" id="IPR050647">
    <property type="entry name" value="Plant_LRR-RLKs"/>
</dbReference>
<dbReference type="EMBL" id="JARAOO010000011">
    <property type="protein sequence ID" value="KAJ7952027.1"/>
    <property type="molecule type" value="Genomic_DNA"/>
</dbReference>
<dbReference type="SUPFAM" id="SSF56112">
    <property type="entry name" value="Protein kinase-like (PK-like)"/>
    <property type="match status" value="1"/>
</dbReference>
<dbReference type="FunFam" id="3.30.200.20:FF:000260">
    <property type="entry name" value="LRR receptor-like serine/threonine-protein kinase RPK2"/>
    <property type="match status" value="1"/>
</dbReference>
<keyword evidence="14 21" id="KW-0067">ATP-binding</keyword>
<keyword evidence="12 21" id="KW-0547">Nucleotide-binding</keyword>
<dbReference type="Gene3D" id="1.10.510.10">
    <property type="entry name" value="Transferase(Phosphotransferase) domain 1"/>
    <property type="match status" value="1"/>
</dbReference>
<dbReference type="PROSITE" id="PS50011">
    <property type="entry name" value="PROTEIN_KINASE_DOM"/>
    <property type="match status" value="1"/>
</dbReference>
<dbReference type="SMART" id="SM00369">
    <property type="entry name" value="LRR_TYP"/>
    <property type="match status" value="5"/>
</dbReference>
<dbReference type="EC" id="2.7.11.1" evidence="3"/>
<keyword evidence="4" id="KW-1003">Cell membrane</keyword>
<keyword evidence="9 22" id="KW-0812">Transmembrane</keyword>
<dbReference type="InterPro" id="IPR011009">
    <property type="entry name" value="Kinase-like_dom_sf"/>
</dbReference>
<evidence type="ECO:0000256" key="7">
    <source>
        <dbReference type="ARBA" id="ARBA00022614"/>
    </source>
</evidence>
<keyword evidence="13 25" id="KW-0418">Kinase</keyword>
<dbReference type="SMART" id="SM00220">
    <property type="entry name" value="S_TKc"/>
    <property type="match status" value="1"/>
</dbReference>
<feature type="domain" description="Protein kinase" evidence="24">
    <location>
        <begin position="728"/>
        <end position="1009"/>
    </location>
</feature>
<comment type="caution">
    <text evidence="25">The sequence shown here is derived from an EMBL/GenBank/DDBJ whole genome shotgun (WGS) entry which is preliminary data.</text>
</comment>
<evidence type="ECO:0000256" key="12">
    <source>
        <dbReference type="ARBA" id="ARBA00022741"/>
    </source>
</evidence>
<evidence type="ECO:0000256" key="19">
    <source>
        <dbReference type="ARBA" id="ARBA00047899"/>
    </source>
</evidence>
<organism evidence="25 26">
    <name type="scientific">Quillaja saponaria</name>
    <name type="common">Soap bark tree</name>
    <dbReference type="NCBI Taxonomy" id="32244"/>
    <lineage>
        <taxon>Eukaryota</taxon>
        <taxon>Viridiplantae</taxon>
        <taxon>Streptophyta</taxon>
        <taxon>Embryophyta</taxon>
        <taxon>Tracheophyta</taxon>
        <taxon>Spermatophyta</taxon>
        <taxon>Magnoliopsida</taxon>
        <taxon>eudicotyledons</taxon>
        <taxon>Gunneridae</taxon>
        <taxon>Pentapetalae</taxon>
        <taxon>rosids</taxon>
        <taxon>fabids</taxon>
        <taxon>Fabales</taxon>
        <taxon>Quillajaceae</taxon>
        <taxon>Quillaja</taxon>
    </lineage>
</organism>
<evidence type="ECO:0000256" key="20">
    <source>
        <dbReference type="ARBA" id="ARBA00048679"/>
    </source>
</evidence>
<evidence type="ECO:0000313" key="26">
    <source>
        <dbReference type="Proteomes" id="UP001163823"/>
    </source>
</evidence>
<dbReference type="InterPro" id="IPR003591">
    <property type="entry name" value="Leu-rich_rpt_typical-subtyp"/>
</dbReference>
<keyword evidence="5" id="KW-0723">Serine/threonine-protein kinase</keyword>
<comment type="subcellular location">
    <subcellularLocation>
        <location evidence="1">Cell membrane</location>
        <topology evidence="1">Single-pass type I membrane protein</topology>
    </subcellularLocation>
</comment>
<dbReference type="InterPro" id="IPR032675">
    <property type="entry name" value="LRR_dom_sf"/>
</dbReference>
<dbReference type="GO" id="GO:0005886">
    <property type="term" value="C:plasma membrane"/>
    <property type="evidence" value="ECO:0007669"/>
    <property type="project" value="UniProtKB-SubCell"/>
</dbReference>
<evidence type="ECO:0000256" key="9">
    <source>
        <dbReference type="ARBA" id="ARBA00022692"/>
    </source>
</evidence>
<dbReference type="FunFam" id="3.80.10.10:FF:001181">
    <property type="entry name" value="Leucine-rich repeat family protein"/>
    <property type="match status" value="1"/>
</dbReference>
<dbReference type="PANTHER" id="PTHR48056">
    <property type="entry name" value="LRR RECEPTOR-LIKE SERINE/THREONINE-PROTEIN KINASE-RELATED"/>
    <property type="match status" value="1"/>
</dbReference>
<dbReference type="InterPro" id="IPR000719">
    <property type="entry name" value="Prot_kinase_dom"/>
</dbReference>
<evidence type="ECO:0000256" key="21">
    <source>
        <dbReference type="PROSITE-ProRule" id="PRU10141"/>
    </source>
</evidence>
<keyword evidence="18" id="KW-0325">Glycoprotein</keyword>
<feature type="signal peptide" evidence="23">
    <location>
        <begin position="1"/>
        <end position="20"/>
    </location>
</feature>
<protein>
    <recommendedName>
        <fullName evidence="3">non-specific serine/threonine protein kinase</fullName>
        <ecNumber evidence="3">2.7.11.1</ecNumber>
    </recommendedName>
</protein>
<keyword evidence="8" id="KW-0808">Transferase</keyword>
<evidence type="ECO:0000256" key="10">
    <source>
        <dbReference type="ARBA" id="ARBA00022729"/>
    </source>
</evidence>
<dbReference type="SUPFAM" id="SSF52058">
    <property type="entry name" value="L domain-like"/>
    <property type="match status" value="1"/>
</dbReference>
<dbReference type="FunFam" id="3.80.10.10:FF:000095">
    <property type="entry name" value="LRR receptor-like serine/threonine-protein kinase GSO1"/>
    <property type="match status" value="1"/>
</dbReference>
<dbReference type="SUPFAM" id="SSF52047">
    <property type="entry name" value="RNI-like"/>
    <property type="match status" value="1"/>
</dbReference>
<dbReference type="FunFam" id="3.80.10.10:FF:000430">
    <property type="entry name" value="Leucine-rich repeat receptor-like protein kinase PEPR1"/>
    <property type="match status" value="1"/>
</dbReference>
<keyword evidence="7" id="KW-0433">Leucine-rich repeat</keyword>
<reference evidence="25" key="1">
    <citation type="journal article" date="2023" name="Science">
        <title>Elucidation of the pathway for biosynthesis of saponin adjuvants from the soapbark tree.</title>
        <authorList>
            <person name="Reed J."/>
            <person name="Orme A."/>
            <person name="El-Demerdash A."/>
            <person name="Owen C."/>
            <person name="Martin L.B.B."/>
            <person name="Misra R.C."/>
            <person name="Kikuchi S."/>
            <person name="Rejzek M."/>
            <person name="Martin A.C."/>
            <person name="Harkess A."/>
            <person name="Leebens-Mack J."/>
            <person name="Louveau T."/>
            <person name="Stephenson M.J."/>
            <person name="Osbourn A."/>
        </authorList>
    </citation>
    <scope>NUCLEOTIDE SEQUENCE</scope>
    <source>
        <strain evidence="25">S10</strain>
    </source>
</reference>
<comment type="similarity">
    <text evidence="2">Belongs to the protein kinase superfamily. Ser/Thr protein kinase family.</text>
</comment>
<evidence type="ECO:0000313" key="25">
    <source>
        <dbReference type="EMBL" id="KAJ7952027.1"/>
    </source>
</evidence>
<dbReference type="AlphaFoldDB" id="A0AAD7L5X3"/>
<name>A0AAD7L5X3_QUISA</name>
<feature type="chain" id="PRO_5041930235" description="non-specific serine/threonine protein kinase" evidence="23">
    <location>
        <begin position="21"/>
        <end position="1016"/>
    </location>
</feature>
<evidence type="ECO:0000256" key="8">
    <source>
        <dbReference type="ARBA" id="ARBA00022679"/>
    </source>
</evidence>
<keyword evidence="11" id="KW-0677">Repeat</keyword>
<keyword evidence="17 25" id="KW-0675">Receptor</keyword>
<sequence>MKHFLLLLCFSASLCITVSSLSSDGMTLLSLMRSWTFVPSSLNSSWDVSDPTPCSWVGVQCDSTHNVVSLNLSDYRISGRLGPEIAHLTHLQTVDLSYNSFSGDIPPELGNCSMLENLDLSINSFTGKIPDSSVKFQKLQYLNLCSNILTGEIPKSLFQIPRLQYVYLNDNNLSVSIPTSVGNATELLNLYLHRNQLSGPIPSSIGNCSKLEELFLDATTVLWNCSGLTEFAVVNSNLTCSIPSSLGLLDKLTKLHLPENHLSGKIPPEIGMCKSLNSLHLYSNQLEGEIPSEIGMLSELQDLELFSNHLMGEIPLSIWKIPNLEHVLVYDNRLSGELPLEMTELKQLKNVTLFNNQFCGVIPQSLGINSSLVSLDFINNKFTGEIPPNLCFGKKLMVLNMGLNQLEGSIPPDVGSCTTLWRVILKQNNFTGVLPDFARNPNLSYMDISDNKIGGAIPSSLGKCTNLTDINLSKNKFTGLIPQELGNLVNLRTLNLAHNNLEGPLPAHLSNCSKMDLFDVGFNFLNEFKKLSELQLGGNLFGGEIPSSIGALQNLFYGLNLSANGLTGGVPLEIGKLKRLLQLDISLNNLTESLAALEDLTSLVKINISDNSFVGPVPETLVKLLNSSVSSYMGNPGLCVQCSSSDGLTCTRNRNLKPCDHEATSKKGLSKFKIAMIAIGSSLFIVVLLFGLVYAIFFRRRSKRDIEISVEEGPSSLLHKVLKATENLNDRHIIGRGAHGVVYKAPVGPDNVFAVKKIAFAGTKRRSLSMVREIQTIGQIRHRNLVRFEDFWFREGHGLILYRYMQNGSLQDVLHEIDPPPSLEWSIRYKIAVGVAHGLAYLHYDCDPAIVHRDIKPSNILLDSDMEPHIADFGLAKLLDQSYASTMSGSVHGTIGYIAPENAYATRRSRESDVYSYGVVLLELITRKKAVDPLYTEDRDIVGWVRSVWSNTGEIDEIVDSSPMDEFIESDIMEQVREVLLVALRCTQKDPGKRPTMRDVIKQLLNPSLTRSRNSK</sequence>
<dbReference type="GO" id="GO:0005524">
    <property type="term" value="F:ATP binding"/>
    <property type="evidence" value="ECO:0007669"/>
    <property type="project" value="UniProtKB-UniRule"/>
</dbReference>
<keyword evidence="15 22" id="KW-1133">Transmembrane helix</keyword>
<dbReference type="InterPro" id="IPR017441">
    <property type="entry name" value="Protein_kinase_ATP_BS"/>
</dbReference>
<evidence type="ECO:0000256" key="6">
    <source>
        <dbReference type="ARBA" id="ARBA00022553"/>
    </source>
</evidence>
<keyword evidence="26" id="KW-1185">Reference proteome</keyword>
<dbReference type="PANTHER" id="PTHR48056:SF23">
    <property type="entry name" value="PROTEIN KINASE DOMAIN-CONTAINING PROTEIN"/>
    <property type="match status" value="1"/>
</dbReference>
<dbReference type="FunFam" id="1.10.510.10:FF:000569">
    <property type="entry name" value="Serine/threonine-protein kinase-like protein CCR4"/>
    <property type="match status" value="1"/>
</dbReference>
<dbReference type="Proteomes" id="UP001163823">
    <property type="component" value="Chromosome 11"/>
</dbReference>
<keyword evidence="10 23" id="KW-0732">Signal</keyword>